<dbReference type="Pfam" id="PF00561">
    <property type="entry name" value="Abhydrolase_1"/>
    <property type="match status" value="1"/>
</dbReference>
<dbReference type="GO" id="GO:0046464">
    <property type="term" value="P:acylglycerol catabolic process"/>
    <property type="evidence" value="ECO:0007669"/>
    <property type="project" value="TreeGrafter"/>
</dbReference>
<dbReference type="Gene3D" id="3.40.50.1820">
    <property type="entry name" value="alpha/beta hydrolase"/>
    <property type="match status" value="1"/>
</dbReference>
<dbReference type="Proteomes" id="UP000449710">
    <property type="component" value="Unassembled WGS sequence"/>
</dbReference>
<evidence type="ECO:0000259" key="1">
    <source>
        <dbReference type="Pfam" id="PF00561"/>
    </source>
</evidence>
<reference evidence="2 3" key="1">
    <citation type="submission" date="2019-04" db="EMBL/GenBank/DDBJ databases">
        <title>Isachenkonia alkalipeptolytica gen. nov. sp. nov. a new anaerobic, alkiliphilic organothrophic bacterium capable to reduce synthesized ferrihydrite isolated from a soda lake.</title>
        <authorList>
            <person name="Toshchakov S.V."/>
            <person name="Zavarzina D.G."/>
            <person name="Zhilina T.N."/>
            <person name="Kostrikina N.A."/>
            <person name="Kublanov I.V."/>
        </authorList>
    </citation>
    <scope>NUCLEOTIDE SEQUENCE [LARGE SCALE GENOMIC DNA]</scope>
    <source>
        <strain evidence="2 3">Z-1701</strain>
    </source>
</reference>
<keyword evidence="2" id="KW-0378">Hydrolase</keyword>
<dbReference type="InterPro" id="IPR000073">
    <property type="entry name" value="AB_hydrolase_1"/>
</dbReference>
<dbReference type="GO" id="GO:0047372">
    <property type="term" value="F:monoacylglycerol lipase activity"/>
    <property type="evidence" value="ECO:0007669"/>
    <property type="project" value="TreeGrafter"/>
</dbReference>
<keyword evidence="3" id="KW-1185">Reference proteome</keyword>
<name>A0AA44BDR2_9CLOT</name>
<accession>A0AA44BDR2</accession>
<evidence type="ECO:0000313" key="2">
    <source>
        <dbReference type="EMBL" id="NBG88212.1"/>
    </source>
</evidence>
<dbReference type="InterPro" id="IPR029058">
    <property type="entry name" value="AB_hydrolase_fold"/>
</dbReference>
<gene>
    <name evidence="2" type="ORF">ISALK_06825</name>
</gene>
<dbReference type="PANTHER" id="PTHR43798">
    <property type="entry name" value="MONOACYLGLYCEROL LIPASE"/>
    <property type="match status" value="1"/>
</dbReference>
<dbReference type="PANTHER" id="PTHR43798:SF5">
    <property type="entry name" value="MONOACYLGLYCEROL LIPASE ABHD6"/>
    <property type="match status" value="1"/>
</dbReference>
<proteinExistence type="predicted"/>
<sequence>MIYKSKYGEIYYEFSGPEGAPVLALCHGVGMDHKTFEKQVKALEKEYRVIVWDMPGHGRSTMAKHDMRFTLMAADCLVELLDETGTDRAVLGGLSLGSFVIQHVLCKHPERVIATVHIGGLPLHPKYSSLLKPAFSMTGSMKIMPDKMFYRSLAKHRTNTLEARRYMENVVSKTGKDMILKITKDMGEDMLEGVPAPPDKPLLITYGEDDIYTRRLSKKWHKRIPGSQRGVIPKANHIANQDNDTEFNKILLAFLETIENIHCKTENIKQTI</sequence>
<organism evidence="2 3">
    <name type="scientific">Isachenkonia alkalipeptolytica</name>
    <dbReference type="NCBI Taxonomy" id="2565777"/>
    <lineage>
        <taxon>Bacteria</taxon>
        <taxon>Bacillati</taxon>
        <taxon>Bacillota</taxon>
        <taxon>Clostridia</taxon>
        <taxon>Eubacteriales</taxon>
        <taxon>Clostridiaceae</taxon>
        <taxon>Isachenkonia</taxon>
    </lineage>
</organism>
<dbReference type="EMBL" id="SUMG01000006">
    <property type="protein sequence ID" value="NBG88212.1"/>
    <property type="molecule type" value="Genomic_DNA"/>
</dbReference>
<feature type="domain" description="AB hydrolase-1" evidence="1">
    <location>
        <begin position="21"/>
        <end position="126"/>
    </location>
</feature>
<dbReference type="AlphaFoldDB" id="A0AA44BDR2"/>
<dbReference type="InterPro" id="IPR050266">
    <property type="entry name" value="AB_hydrolase_sf"/>
</dbReference>
<protein>
    <submittedName>
        <fullName evidence="2">Alpha/beta hydrolase</fullName>
    </submittedName>
</protein>
<evidence type="ECO:0000313" key="3">
    <source>
        <dbReference type="Proteomes" id="UP000449710"/>
    </source>
</evidence>
<comment type="caution">
    <text evidence="2">The sequence shown here is derived from an EMBL/GenBank/DDBJ whole genome shotgun (WGS) entry which is preliminary data.</text>
</comment>
<dbReference type="GO" id="GO:0016020">
    <property type="term" value="C:membrane"/>
    <property type="evidence" value="ECO:0007669"/>
    <property type="project" value="TreeGrafter"/>
</dbReference>
<dbReference type="RefSeq" id="WP_160720515.1">
    <property type="nucleotide sequence ID" value="NZ_SUMG01000006.1"/>
</dbReference>
<dbReference type="SUPFAM" id="SSF53474">
    <property type="entry name" value="alpha/beta-Hydrolases"/>
    <property type="match status" value="1"/>
</dbReference>